<accession>A0AA43QKI5</accession>
<keyword evidence="2" id="KW-1185">Reference proteome</keyword>
<protein>
    <submittedName>
        <fullName evidence="1">Uncharacterized protein</fullName>
    </submittedName>
</protein>
<proteinExistence type="predicted"/>
<name>A0AA43QKI5_9LECA</name>
<organism evidence="1 2">
    <name type="scientific">Ramalina farinacea</name>
    <dbReference type="NCBI Taxonomy" id="258253"/>
    <lineage>
        <taxon>Eukaryota</taxon>
        <taxon>Fungi</taxon>
        <taxon>Dikarya</taxon>
        <taxon>Ascomycota</taxon>
        <taxon>Pezizomycotina</taxon>
        <taxon>Lecanoromycetes</taxon>
        <taxon>OSLEUM clade</taxon>
        <taxon>Lecanoromycetidae</taxon>
        <taxon>Lecanorales</taxon>
        <taxon>Lecanorineae</taxon>
        <taxon>Ramalinaceae</taxon>
        <taxon>Ramalina</taxon>
    </lineage>
</organism>
<comment type="caution">
    <text evidence="1">The sequence shown here is derived from an EMBL/GenBank/DDBJ whole genome shotgun (WGS) entry which is preliminary data.</text>
</comment>
<dbReference type="EMBL" id="JAPUFD010000007">
    <property type="protein sequence ID" value="MDI1488188.1"/>
    <property type="molecule type" value="Genomic_DNA"/>
</dbReference>
<sequence length="311" mass="34636">MPATWKGHERAFMVGVLEPHRKDGVEREELLTAMLNLRQQVLEHVVFKRFLADIYQGWRDLSATVFFGARWRNAAVENGIDMIGGGDADAMNGSTTSLEPSAVMNPTYYPPLTNGTNAVQVAKRSPVSNVSEDLPPWPTGKFREPIGTSKDSWFNTYEATGLGTDDPQRRALWTQLCDLIIQDMLNSRVNLVRQSYVHEVEPPSSSQLDGSKSLKVLFSPELKGIEKRQVIAAMENVKWLIGQYCCLAFLEVWMYEGQHDGRAYSCFYKSFPTGNGPNSSSTTDLPSELVGRLQNLTSSLDKDPVPAVDVS</sequence>
<gene>
    <name evidence="1" type="ORF">OHK93_007462</name>
</gene>
<evidence type="ECO:0000313" key="2">
    <source>
        <dbReference type="Proteomes" id="UP001161017"/>
    </source>
</evidence>
<dbReference type="Proteomes" id="UP001161017">
    <property type="component" value="Unassembled WGS sequence"/>
</dbReference>
<dbReference type="AlphaFoldDB" id="A0AA43QKI5"/>
<reference evidence="1" key="1">
    <citation type="journal article" date="2023" name="Genome Biol. Evol.">
        <title>First Whole Genome Sequence and Flow Cytometry Genome Size Data for the Lichen-Forming Fungus Ramalina farinacea (Ascomycota).</title>
        <authorList>
            <person name="Llewellyn T."/>
            <person name="Mian S."/>
            <person name="Hill R."/>
            <person name="Leitch I.J."/>
            <person name="Gaya E."/>
        </authorList>
    </citation>
    <scope>NUCLEOTIDE SEQUENCE</scope>
    <source>
        <strain evidence="1">LIQ254RAFAR</strain>
    </source>
</reference>
<evidence type="ECO:0000313" key="1">
    <source>
        <dbReference type="EMBL" id="MDI1488188.1"/>
    </source>
</evidence>